<dbReference type="STRING" id="1137991.SAMN05660642_03918"/>
<dbReference type="SUPFAM" id="SSF63380">
    <property type="entry name" value="Riboflavin synthase domain-like"/>
    <property type="match status" value="1"/>
</dbReference>
<dbReference type="Gene3D" id="2.40.30.10">
    <property type="entry name" value="Translation factors"/>
    <property type="match status" value="1"/>
</dbReference>
<dbReference type="InterPro" id="IPR050415">
    <property type="entry name" value="MRET"/>
</dbReference>
<dbReference type="Pfam" id="PF01794">
    <property type="entry name" value="Ferric_reduct"/>
    <property type="match status" value="1"/>
</dbReference>
<gene>
    <name evidence="8" type="ORF">SAMN05660642_03918</name>
</gene>
<dbReference type="SUPFAM" id="SSF52343">
    <property type="entry name" value="Ferredoxin reductase-like, C-terminal NADP-linked domain"/>
    <property type="match status" value="1"/>
</dbReference>
<dbReference type="Proteomes" id="UP000198680">
    <property type="component" value="Unassembled WGS sequence"/>
</dbReference>
<evidence type="ECO:0000256" key="6">
    <source>
        <dbReference type="SAM" id="Phobius"/>
    </source>
</evidence>
<evidence type="ECO:0000313" key="8">
    <source>
        <dbReference type="EMBL" id="SDN04870.1"/>
    </source>
</evidence>
<keyword evidence="9" id="KW-1185">Reference proteome</keyword>
<dbReference type="PROSITE" id="PS51384">
    <property type="entry name" value="FAD_FR"/>
    <property type="match status" value="1"/>
</dbReference>
<dbReference type="PANTHER" id="PTHR47354:SF5">
    <property type="entry name" value="PROTEIN RFBI"/>
    <property type="match status" value="1"/>
</dbReference>
<keyword evidence="5 6" id="KW-0472">Membrane</keyword>
<evidence type="ECO:0000313" key="9">
    <source>
        <dbReference type="Proteomes" id="UP000198680"/>
    </source>
</evidence>
<reference evidence="9" key="1">
    <citation type="submission" date="2016-10" db="EMBL/GenBank/DDBJ databases">
        <authorList>
            <person name="Varghese N."/>
            <person name="Submissions S."/>
        </authorList>
    </citation>
    <scope>NUCLEOTIDE SEQUENCE [LARGE SCALE GENOMIC DNA]</scope>
    <source>
        <strain evidence="9">DSM 45419</strain>
    </source>
</reference>
<evidence type="ECO:0000259" key="7">
    <source>
        <dbReference type="PROSITE" id="PS51384"/>
    </source>
</evidence>
<feature type="transmembrane region" description="Helical" evidence="6">
    <location>
        <begin position="338"/>
        <end position="358"/>
    </location>
</feature>
<comment type="subcellular location">
    <subcellularLocation>
        <location evidence="2">Membrane</location>
        <topology evidence="2">Multi-pass membrane protein</topology>
    </subcellularLocation>
</comment>
<dbReference type="InterPro" id="IPR001433">
    <property type="entry name" value="OxRdtase_FAD/NAD-bd"/>
</dbReference>
<keyword evidence="3 6" id="KW-0812">Transmembrane</keyword>
<comment type="cofactor">
    <cofactor evidence="1">
        <name>FAD</name>
        <dbReference type="ChEBI" id="CHEBI:57692"/>
    </cofactor>
</comment>
<dbReference type="GO" id="GO:0016020">
    <property type="term" value="C:membrane"/>
    <property type="evidence" value="ECO:0007669"/>
    <property type="project" value="UniProtKB-SubCell"/>
</dbReference>
<feature type="transmembrane region" description="Helical" evidence="6">
    <location>
        <begin position="33"/>
        <end position="55"/>
    </location>
</feature>
<proteinExistence type="predicted"/>
<accession>A0A1G9Y786</accession>
<dbReference type="AlphaFoldDB" id="A0A1G9Y786"/>
<name>A0A1G9Y786_9ACTN</name>
<evidence type="ECO:0000256" key="1">
    <source>
        <dbReference type="ARBA" id="ARBA00001974"/>
    </source>
</evidence>
<evidence type="ECO:0000256" key="2">
    <source>
        <dbReference type="ARBA" id="ARBA00004141"/>
    </source>
</evidence>
<dbReference type="PANTHER" id="PTHR47354">
    <property type="entry name" value="NADH OXIDOREDUCTASE HCR"/>
    <property type="match status" value="1"/>
</dbReference>
<feature type="transmembrane region" description="Helical" evidence="6">
    <location>
        <begin position="61"/>
        <end position="85"/>
    </location>
</feature>
<feature type="transmembrane region" description="Helical" evidence="6">
    <location>
        <begin position="204"/>
        <end position="223"/>
    </location>
</feature>
<dbReference type="EMBL" id="FNHE01000011">
    <property type="protein sequence ID" value="SDN04870.1"/>
    <property type="molecule type" value="Genomic_DNA"/>
</dbReference>
<dbReference type="InterPro" id="IPR017938">
    <property type="entry name" value="Riboflavin_synthase-like_b-brl"/>
</dbReference>
<organism evidence="8 9">
    <name type="scientific">Geodermatophilus siccatus</name>
    <dbReference type="NCBI Taxonomy" id="1137991"/>
    <lineage>
        <taxon>Bacteria</taxon>
        <taxon>Bacillati</taxon>
        <taxon>Actinomycetota</taxon>
        <taxon>Actinomycetes</taxon>
        <taxon>Geodermatophilales</taxon>
        <taxon>Geodermatophilaceae</taxon>
        <taxon>Geodermatophilus</taxon>
    </lineage>
</organism>
<dbReference type="RefSeq" id="WP_175479651.1">
    <property type="nucleotide sequence ID" value="NZ_FNHE01000011.1"/>
</dbReference>
<feature type="transmembrane region" description="Helical" evidence="6">
    <location>
        <begin position="172"/>
        <end position="192"/>
    </location>
</feature>
<dbReference type="Gene3D" id="3.40.50.80">
    <property type="entry name" value="Nucleotide-binding domain of ferredoxin-NADP reductase (FNR) module"/>
    <property type="match status" value="1"/>
</dbReference>
<dbReference type="PRINTS" id="PR00410">
    <property type="entry name" value="PHEHYDRXLASE"/>
</dbReference>
<dbReference type="Pfam" id="PF00175">
    <property type="entry name" value="NAD_binding_1"/>
    <property type="match status" value="1"/>
</dbReference>
<feature type="transmembrane region" description="Helical" evidence="6">
    <location>
        <begin position="143"/>
        <end position="160"/>
    </location>
</feature>
<dbReference type="InterPro" id="IPR013130">
    <property type="entry name" value="Fe3_Rdtase_TM_dom"/>
</dbReference>
<dbReference type="InterPro" id="IPR039261">
    <property type="entry name" value="FNR_nucleotide-bd"/>
</dbReference>
<feature type="transmembrane region" description="Helical" evidence="6">
    <location>
        <begin position="106"/>
        <end position="123"/>
    </location>
</feature>
<evidence type="ECO:0000256" key="5">
    <source>
        <dbReference type="ARBA" id="ARBA00023136"/>
    </source>
</evidence>
<feature type="domain" description="FAD-binding FR-type" evidence="7">
    <location>
        <begin position="228"/>
        <end position="331"/>
    </location>
</feature>
<keyword evidence="4 6" id="KW-1133">Transmembrane helix</keyword>
<dbReference type="GO" id="GO:0016491">
    <property type="term" value="F:oxidoreductase activity"/>
    <property type="evidence" value="ECO:0007669"/>
    <property type="project" value="InterPro"/>
</dbReference>
<evidence type="ECO:0000256" key="4">
    <source>
        <dbReference type="ARBA" id="ARBA00022989"/>
    </source>
</evidence>
<evidence type="ECO:0000256" key="3">
    <source>
        <dbReference type="ARBA" id="ARBA00022692"/>
    </source>
</evidence>
<sequence>MTTVLDRPRVSDLTGEIPVPVTRRAAPSTRAQAVAWTALHALLAAAPLALCATAVRPGRGFLVDLSVALGFLALSVMGLQFALAARFSRATAPFGIDAVLRYHKQMSALSVLAAFGHPALLFLADDRYLVLLDVVDAPLRAQFAWLSVLALGLLMVTSIWRRALRIPYQVWHVLHSLLGVTIVLAGLGHAFLVDNWMSAPWVRLGWLVYATAFLWLAVWVRLVKPLRLWRRPWRVVELWPEPGGAVTVGLEPAHRHGGRPWSFTAGQFAWILPGRVPFTPTYHPFSISSSALRPRVEFTIKQVGDFTSSIRRLRVGDTVYVDGPHGSFTLDRHPGMGYVLLATGVGVTPFLSMLATLADQGDRRPVWLFLGNRSEDQITGIRQLERLKGRLDLRVVHVISRASEGWPGERGRIDAALLARHLPPHARSLQYFVCSREETVRAVRASLGELGVPADRVHSEQFGMV</sequence>
<protein>
    <submittedName>
        <fullName evidence="8">Predicted ferric reductase</fullName>
    </submittedName>
</protein>
<dbReference type="InterPro" id="IPR017927">
    <property type="entry name" value="FAD-bd_FR_type"/>
</dbReference>